<evidence type="ECO:0000256" key="4">
    <source>
        <dbReference type="SAM" id="MobiDB-lite"/>
    </source>
</evidence>
<protein>
    <submittedName>
        <fullName evidence="6">Uncharacterized protein</fullName>
    </submittedName>
</protein>
<dbReference type="InterPro" id="IPR030476">
    <property type="entry name" value="Pentaxin_CS"/>
</dbReference>
<dbReference type="InterPro" id="IPR011047">
    <property type="entry name" value="Quinoprotein_ADH-like_sf"/>
</dbReference>
<proteinExistence type="predicted"/>
<dbReference type="PRINTS" id="PR00320">
    <property type="entry name" value="GPROTEINBRPT"/>
</dbReference>
<evidence type="ECO:0000313" key="6">
    <source>
        <dbReference type="EMBL" id="PIK43122.1"/>
    </source>
</evidence>
<dbReference type="Gene3D" id="2.130.10.10">
    <property type="entry name" value="YVTN repeat-like/Quinoprotein amine dehydrogenase"/>
    <property type="match status" value="4"/>
</dbReference>
<reference evidence="6 7" key="1">
    <citation type="journal article" date="2017" name="PLoS Biol.">
        <title>The sea cucumber genome provides insights into morphological evolution and visceral regeneration.</title>
        <authorList>
            <person name="Zhang X."/>
            <person name="Sun L."/>
            <person name="Yuan J."/>
            <person name="Sun Y."/>
            <person name="Gao Y."/>
            <person name="Zhang L."/>
            <person name="Li S."/>
            <person name="Dai H."/>
            <person name="Hamel J.F."/>
            <person name="Liu C."/>
            <person name="Yu Y."/>
            <person name="Liu S."/>
            <person name="Lin W."/>
            <person name="Guo K."/>
            <person name="Jin S."/>
            <person name="Xu P."/>
            <person name="Storey K.B."/>
            <person name="Huan P."/>
            <person name="Zhang T."/>
            <person name="Zhou Y."/>
            <person name="Zhang J."/>
            <person name="Lin C."/>
            <person name="Li X."/>
            <person name="Xing L."/>
            <person name="Huo D."/>
            <person name="Sun M."/>
            <person name="Wang L."/>
            <person name="Mercier A."/>
            <person name="Li F."/>
            <person name="Yang H."/>
            <person name="Xiang J."/>
        </authorList>
    </citation>
    <scope>NUCLEOTIDE SEQUENCE [LARGE SCALE GENOMIC DNA]</scope>
    <source>
        <strain evidence="6">Shaxun</strain>
        <tissue evidence="6">Muscle</tissue>
    </source>
</reference>
<evidence type="ECO:0000256" key="2">
    <source>
        <dbReference type="ARBA" id="ARBA00022737"/>
    </source>
</evidence>
<feature type="compositionally biased region" description="Basic and acidic residues" evidence="4">
    <location>
        <begin position="708"/>
        <end position="718"/>
    </location>
</feature>
<keyword evidence="7" id="KW-1185">Reference proteome</keyword>
<evidence type="ECO:0000313" key="7">
    <source>
        <dbReference type="Proteomes" id="UP000230750"/>
    </source>
</evidence>
<dbReference type="PANTHER" id="PTHR19848:SF8">
    <property type="entry name" value="F-BOX AND WD REPEAT DOMAIN CONTAINING 7"/>
    <property type="match status" value="1"/>
</dbReference>
<feature type="region of interest" description="Disordered" evidence="4">
    <location>
        <begin position="706"/>
        <end position="731"/>
    </location>
</feature>
<dbReference type="SMART" id="SM00320">
    <property type="entry name" value="WD40"/>
    <property type="match status" value="9"/>
</dbReference>
<dbReference type="Proteomes" id="UP000230750">
    <property type="component" value="Unassembled WGS sequence"/>
</dbReference>
<dbReference type="InterPro" id="IPR019775">
    <property type="entry name" value="WD40_repeat_CS"/>
</dbReference>
<dbReference type="EMBL" id="MRZV01000874">
    <property type="protein sequence ID" value="PIK43122.1"/>
    <property type="molecule type" value="Genomic_DNA"/>
</dbReference>
<dbReference type="InterPro" id="IPR015943">
    <property type="entry name" value="WD40/YVTN_repeat-like_dom_sf"/>
</dbReference>
<keyword evidence="2" id="KW-0677">Repeat</keyword>
<dbReference type="PROSITE" id="PS00289">
    <property type="entry name" value="PTX_1"/>
    <property type="match status" value="1"/>
</dbReference>
<dbReference type="AlphaFoldDB" id="A0A2G8K552"/>
<dbReference type="InterPro" id="IPR036322">
    <property type="entry name" value="WD40_repeat_dom_sf"/>
</dbReference>
<evidence type="ECO:0000256" key="1">
    <source>
        <dbReference type="ARBA" id="ARBA00022574"/>
    </source>
</evidence>
<feature type="repeat" description="WD" evidence="3">
    <location>
        <begin position="477"/>
        <end position="523"/>
    </location>
</feature>
<keyword evidence="5" id="KW-1133">Transmembrane helix</keyword>
<organism evidence="6 7">
    <name type="scientific">Stichopus japonicus</name>
    <name type="common">Sea cucumber</name>
    <dbReference type="NCBI Taxonomy" id="307972"/>
    <lineage>
        <taxon>Eukaryota</taxon>
        <taxon>Metazoa</taxon>
        <taxon>Echinodermata</taxon>
        <taxon>Eleutherozoa</taxon>
        <taxon>Echinozoa</taxon>
        <taxon>Holothuroidea</taxon>
        <taxon>Aspidochirotacea</taxon>
        <taxon>Aspidochirotida</taxon>
        <taxon>Stichopodidae</taxon>
        <taxon>Apostichopus</taxon>
    </lineage>
</organism>
<dbReference type="OrthoDB" id="6262491at2759"/>
<dbReference type="PROSITE" id="PS50082">
    <property type="entry name" value="WD_REPEATS_2"/>
    <property type="match status" value="4"/>
</dbReference>
<keyword evidence="5" id="KW-0812">Transmembrane</keyword>
<keyword evidence="1 3" id="KW-0853">WD repeat</keyword>
<dbReference type="InterPro" id="IPR020472">
    <property type="entry name" value="WD40_PAC1"/>
</dbReference>
<dbReference type="InterPro" id="IPR001680">
    <property type="entry name" value="WD40_rpt"/>
</dbReference>
<comment type="caution">
    <text evidence="6">The sequence shown here is derived from an EMBL/GenBank/DDBJ whole genome shotgun (WGS) entry which is preliminary data.</text>
</comment>
<feature type="repeat" description="WD" evidence="3">
    <location>
        <begin position="582"/>
        <end position="614"/>
    </location>
</feature>
<feature type="repeat" description="WD" evidence="3">
    <location>
        <begin position="664"/>
        <end position="696"/>
    </location>
</feature>
<keyword evidence="5" id="KW-0472">Membrane</keyword>
<gene>
    <name evidence="6" type="ORF">BSL78_20024</name>
</gene>
<dbReference type="PROSITE" id="PS00678">
    <property type="entry name" value="WD_REPEATS_1"/>
    <property type="match status" value="1"/>
</dbReference>
<accession>A0A2G8K552</accession>
<feature type="transmembrane region" description="Helical" evidence="5">
    <location>
        <begin position="42"/>
        <end position="61"/>
    </location>
</feature>
<dbReference type="SUPFAM" id="SSF50978">
    <property type="entry name" value="WD40 repeat-like"/>
    <property type="match status" value="1"/>
</dbReference>
<dbReference type="SUPFAM" id="SSF50998">
    <property type="entry name" value="Quinoprotein alcohol dehydrogenase-like"/>
    <property type="match status" value="1"/>
</dbReference>
<name>A0A2G8K552_STIJA</name>
<dbReference type="PROSITE" id="PS50294">
    <property type="entry name" value="WD_REPEATS_REGION"/>
    <property type="match status" value="1"/>
</dbReference>
<evidence type="ECO:0000256" key="3">
    <source>
        <dbReference type="PROSITE-ProRule" id="PRU00221"/>
    </source>
</evidence>
<dbReference type="Pfam" id="PF00400">
    <property type="entry name" value="WD40"/>
    <property type="match status" value="4"/>
</dbReference>
<sequence length="731" mass="82166">MLYTNLANEQEGKVMLSSSNDGSVIAWSNSGGVADRLRRLDVVFRAILVSLFLGAPVYVMASTSEDISLCVDSMLSLKSTVWMKNRESGHFIKVRQPYISREHTDIVKCITCLESRVYSAGFDQRLIIYDSSSYPGHRGISKVFCNPKAHEAGICCLSLVRDTDNNTWLITGSFDKVVKIWSVDGKLTHRLDGFLATISDIVYVPDIKTVWVASGSPVATVYDPKSGENVSDFIGTFVSEENQKYQLQCMKYIPELGTVIASTNRRNVFVWRYNPFGCITSLKCKHAVESLTYTKKVPILIFNGGSDGQSNKWERLQSNHFMYSKETFLQAEAKTKLSQLKNAKQIRRKPLPNKIFLRNPNAPNANQYREERRGVTRSNEPHSNSALLKALFVEHLDLLLLGSEDGNIYVWGFDDNAVNALKNMKPVGLPDLVKKYGILLGQDAADHSSMFEENITLDTKADSVTNRVAGFICKTVLQGHSGCVTCLTLVGKDAGFDRTYLLSSGWDRRICIWDLENQRLHDVFRNTSPDAQNVQELACDGIVIDMDFSPKRREFAYASSDRMIYIRRFSENGSEMTLCNTLQGDEGEITQIRWSHVCCSWITSSEDGILRVWSEDGLHCNQVIHTHGPIWALSTDLINGCIIAGVQNIIKVYNPETGKLVQTNIGHSDSVRSIVHIPERHQYVSGSWDGTLRVWNAYQQVQRKKKAAKSDVHERGDKPTYIVDDEGDTMT</sequence>
<dbReference type="PANTHER" id="PTHR19848">
    <property type="entry name" value="WD40 REPEAT PROTEIN"/>
    <property type="match status" value="1"/>
</dbReference>
<evidence type="ECO:0000256" key="5">
    <source>
        <dbReference type="SAM" id="Phobius"/>
    </source>
</evidence>
<dbReference type="STRING" id="307972.A0A2G8K552"/>
<feature type="repeat" description="WD" evidence="3">
    <location>
        <begin position="147"/>
        <end position="184"/>
    </location>
</feature>